<name>A0ABW1GY99_9ACTN</name>
<evidence type="ECO:0000256" key="1">
    <source>
        <dbReference type="SAM" id="MobiDB-lite"/>
    </source>
</evidence>
<reference evidence="3" key="1">
    <citation type="journal article" date="2019" name="Int. J. Syst. Evol. Microbiol.">
        <title>The Global Catalogue of Microorganisms (GCM) 10K type strain sequencing project: providing services to taxonomists for standard genome sequencing and annotation.</title>
        <authorList>
            <consortium name="The Broad Institute Genomics Platform"/>
            <consortium name="The Broad Institute Genome Sequencing Center for Infectious Disease"/>
            <person name="Wu L."/>
            <person name="Ma J."/>
        </authorList>
    </citation>
    <scope>NUCLEOTIDE SEQUENCE [LARGE SCALE GENOMIC DNA]</scope>
    <source>
        <strain evidence="3">JCM 4147</strain>
    </source>
</reference>
<feature type="region of interest" description="Disordered" evidence="1">
    <location>
        <begin position="323"/>
        <end position="344"/>
    </location>
</feature>
<dbReference type="EMBL" id="JBHSPU010000042">
    <property type="protein sequence ID" value="MFC5918607.1"/>
    <property type="molecule type" value="Genomic_DNA"/>
</dbReference>
<gene>
    <name evidence="2" type="ORF">ACFP1B_35030</name>
</gene>
<feature type="compositionally biased region" description="Basic and acidic residues" evidence="1">
    <location>
        <begin position="412"/>
        <end position="421"/>
    </location>
</feature>
<organism evidence="2 3">
    <name type="scientific">Streptomyces pulveraceus</name>
    <dbReference type="NCBI Taxonomy" id="68258"/>
    <lineage>
        <taxon>Bacteria</taxon>
        <taxon>Bacillati</taxon>
        <taxon>Actinomycetota</taxon>
        <taxon>Actinomycetes</taxon>
        <taxon>Kitasatosporales</taxon>
        <taxon>Streptomycetaceae</taxon>
        <taxon>Streptomyces</taxon>
    </lineage>
</organism>
<evidence type="ECO:0000313" key="3">
    <source>
        <dbReference type="Proteomes" id="UP001596200"/>
    </source>
</evidence>
<feature type="compositionally biased region" description="Acidic residues" evidence="1">
    <location>
        <begin position="282"/>
        <end position="292"/>
    </location>
</feature>
<feature type="compositionally biased region" description="Polar residues" evidence="1">
    <location>
        <begin position="327"/>
        <end position="340"/>
    </location>
</feature>
<dbReference type="Proteomes" id="UP001596200">
    <property type="component" value="Unassembled WGS sequence"/>
</dbReference>
<proteinExistence type="predicted"/>
<comment type="caution">
    <text evidence="2">The sequence shown here is derived from an EMBL/GenBank/DDBJ whole genome shotgun (WGS) entry which is preliminary data.</text>
</comment>
<protein>
    <submittedName>
        <fullName evidence="2">Uncharacterized protein</fullName>
    </submittedName>
</protein>
<feature type="region of interest" description="Disordered" evidence="1">
    <location>
        <begin position="588"/>
        <end position="626"/>
    </location>
</feature>
<sequence length="844" mass="90441">MNEPLALSPAMHTVLASAVHSLLKDPRLTGRSDLVRLAAVVLLAKAPSGSAVVDMSSRDVGGWLGCSLSHVGHTAVPGLKATDAVLCRPNRTDEGRTEGLRLELLPLREARAAADGSPLAMLTKRELATLLRFCEAVTCPGWSPSGKAETPAGFMAHRRGRGAPTDRLAMVLLSLEARTDGRVRMAPGRVPQGFRRADATVARLLNCAVEAAAMVVDRLVAAGHVELEDTKRPGGERLRVPAVAAAHARVRQSVALEAAASASPVAEAEAAGQGPCSRCTDAENEAETDSESEAAGMALSGDGWAQESLEDVLLTADACAFGDQPTEHTANPQVSRGSKNQPDKAVCADLHTAHTPVAALSGFSAGDREVFSGSAVEGRGRRRGRACAGEDSAGADAPRPRTGRTETGADPLRGDKPEKLPGRSTGTGGARFLRAAAVPQDLAEALAPVAHLWTGITRLSTVKWLAKAVRAELVRLSGIVGPELALRALAARLTRRLDGQGPHAVRQLVGWLLHRGLPQRSGCWSFLCDDGYRLDTGDPCESCACLIDDRRSVRRSIAATVDVQLATASPRLRLAEVERRLREAHRAKAAADQALRHERETQNRAQAQAQDQKQDQDLRRAAAQRRRQELAATEAAHAAMACRECGLPDTAGECPVCAFRKRTDELIGQAVDLVVALRVDSLDLRAVAEMTSRVEQDTRTVIERAHARAQTADSSADPGVRAHEVQQLAAKLLAQRRHWALQRLAESEPADEAAERAYQVALRRTHWNATPEKRREAAEKAAVSARQCVAQDLLTEFLTDLSRARANLAVPPERVPWKERLAKLASGDQAQPHALRPVRRRTVA</sequence>
<dbReference type="RefSeq" id="WP_344516795.1">
    <property type="nucleotide sequence ID" value="NZ_BAAATU010000043.1"/>
</dbReference>
<feature type="region of interest" description="Disordered" evidence="1">
    <location>
        <begin position="263"/>
        <end position="295"/>
    </location>
</feature>
<feature type="region of interest" description="Disordered" evidence="1">
    <location>
        <begin position="374"/>
        <end position="427"/>
    </location>
</feature>
<evidence type="ECO:0000313" key="2">
    <source>
        <dbReference type="EMBL" id="MFC5918607.1"/>
    </source>
</evidence>
<accession>A0ABW1GY99</accession>
<keyword evidence="3" id="KW-1185">Reference proteome</keyword>